<evidence type="ECO:0000256" key="3">
    <source>
        <dbReference type="ARBA" id="ARBA00005964"/>
    </source>
</evidence>
<feature type="compositionally biased region" description="Acidic residues" evidence="12">
    <location>
        <begin position="1243"/>
        <end position="1256"/>
    </location>
</feature>
<dbReference type="InterPro" id="IPR019826">
    <property type="entry name" value="Carboxylesterase_B_AS"/>
</dbReference>
<feature type="compositionally biased region" description="Polar residues" evidence="12">
    <location>
        <begin position="1412"/>
        <end position="1421"/>
    </location>
</feature>
<dbReference type="Proteomes" id="UP001145742">
    <property type="component" value="Unassembled WGS sequence"/>
</dbReference>
<evidence type="ECO:0000313" key="18">
    <source>
        <dbReference type="EMBL" id="KAJ7424230.1"/>
    </source>
</evidence>
<evidence type="ECO:0000256" key="8">
    <source>
        <dbReference type="ARBA" id="ARBA00022840"/>
    </source>
</evidence>
<comment type="subcellular location">
    <subcellularLocation>
        <location evidence="1">Nucleus</location>
    </subcellularLocation>
</comment>
<dbReference type="EMBL" id="WHWB01032728">
    <property type="protein sequence ID" value="KAJ7424230.1"/>
    <property type="molecule type" value="Genomic_DNA"/>
</dbReference>
<dbReference type="InterPro" id="IPR018074">
    <property type="entry name" value="UBQ-activ_enz_E1_CS"/>
</dbReference>
<feature type="region of interest" description="Disordered" evidence="12">
    <location>
        <begin position="1159"/>
        <end position="1277"/>
    </location>
</feature>
<evidence type="ECO:0000256" key="12">
    <source>
        <dbReference type="SAM" id="MobiDB-lite"/>
    </source>
</evidence>
<keyword evidence="4" id="KW-0808">Transferase</keyword>
<comment type="caution">
    <text evidence="18">The sequence shown here is derived from an EMBL/GenBank/DDBJ whole genome shotgun (WGS) entry which is preliminary data.</text>
</comment>
<feature type="compositionally biased region" description="Acidic residues" evidence="12">
    <location>
        <begin position="1195"/>
        <end position="1209"/>
    </location>
</feature>
<comment type="subunit">
    <text evidence="10">Heterodimer of SAE1 and UBA2/SAE2. The heterodimer corresponds to the two domains that are encoded on a single polypeptide chain in ubiquitin-activating enzyme E1. Interacts with UBE2I.</text>
</comment>
<keyword evidence="8" id="KW-0067">ATP-binding</keyword>
<feature type="domain" description="Carboxylesterase type B" evidence="14">
    <location>
        <begin position="233"/>
        <end position="357"/>
    </location>
</feature>
<feature type="domain" description="Carboxylesterase type B" evidence="14">
    <location>
        <begin position="359"/>
        <end position="421"/>
    </location>
</feature>
<dbReference type="InterPro" id="IPR029058">
    <property type="entry name" value="AB_hydrolase_fold"/>
</dbReference>
<reference evidence="18" key="1">
    <citation type="submission" date="2019-10" db="EMBL/GenBank/DDBJ databases">
        <authorList>
            <person name="Soares A.E.R."/>
            <person name="Aleixo A."/>
            <person name="Schneider P."/>
            <person name="Miyaki C.Y."/>
            <person name="Schneider M.P."/>
            <person name="Mello C."/>
            <person name="Vasconcelos A.T.R."/>
        </authorList>
    </citation>
    <scope>NUCLEOTIDE SEQUENCE</scope>
    <source>
        <tissue evidence="18">Muscle</tissue>
    </source>
</reference>
<feature type="domain" description="THIF-type NAD/FAD binding fold" evidence="15">
    <location>
        <begin position="661"/>
        <end position="1054"/>
    </location>
</feature>
<feature type="region of interest" description="Disordered" evidence="12">
    <location>
        <begin position="1298"/>
        <end position="1534"/>
    </location>
</feature>
<evidence type="ECO:0000256" key="4">
    <source>
        <dbReference type="ARBA" id="ARBA00022679"/>
    </source>
</evidence>
<dbReference type="SUPFAM" id="SSF69572">
    <property type="entry name" value="Activating enzymes of the ubiquitin-like proteins"/>
    <property type="match status" value="1"/>
</dbReference>
<evidence type="ECO:0000259" key="14">
    <source>
        <dbReference type="Pfam" id="PF00135"/>
    </source>
</evidence>
<dbReference type="Pfam" id="PF00135">
    <property type="entry name" value="COesterase"/>
    <property type="match status" value="3"/>
</dbReference>
<evidence type="ECO:0000259" key="15">
    <source>
        <dbReference type="Pfam" id="PF00899"/>
    </source>
</evidence>
<keyword evidence="5" id="KW-0547">Nucleotide-binding</keyword>
<comment type="pathway">
    <text evidence="2">Protein modification; protein sumoylation.</text>
</comment>
<dbReference type="Pfam" id="PF16195">
    <property type="entry name" value="UBA2_C"/>
    <property type="match status" value="1"/>
</dbReference>
<dbReference type="InterPro" id="IPR023318">
    <property type="entry name" value="Ub_act_enz_dom_a_sf"/>
</dbReference>
<dbReference type="PROSITE" id="PS00536">
    <property type="entry name" value="UBIQUITIN_ACTIVAT_1"/>
    <property type="match status" value="1"/>
</dbReference>
<dbReference type="InterPro" id="IPR019819">
    <property type="entry name" value="Carboxylesterase_B_CS"/>
</dbReference>
<evidence type="ECO:0000256" key="13">
    <source>
        <dbReference type="SAM" id="SignalP"/>
    </source>
</evidence>
<gene>
    <name evidence="18" type="ORF">WISP_29599</name>
</gene>
<feature type="domain" description="Ubiquitin/SUMO-activating enzyme ubiquitin-like" evidence="16">
    <location>
        <begin position="1064"/>
        <end position="1151"/>
    </location>
</feature>
<feature type="compositionally biased region" description="Low complexity" evidence="12">
    <location>
        <begin position="1308"/>
        <end position="1321"/>
    </location>
</feature>
<feature type="compositionally biased region" description="Polar residues" evidence="12">
    <location>
        <begin position="1432"/>
        <end position="1451"/>
    </location>
</feature>
<feature type="compositionally biased region" description="Polar residues" evidence="12">
    <location>
        <begin position="1382"/>
        <end position="1392"/>
    </location>
</feature>
<keyword evidence="13" id="KW-0732">Signal</keyword>
<dbReference type="Gene3D" id="1.10.10.520">
    <property type="entry name" value="Ubiquitin activating enzymes (Uba3). Chain: B, domain 2"/>
    <property type="match status" value="1"/>
</dbReference>
<dbReference type="Gene3D" id="3.40.50.1820">
    <property type="entry name" value="alpha/beta hydrolase"/>
    <property type="match status" value="2"/>
</dbReference>
<dbReference type="PROSITE" id="PS00941">
    <property type="entry name" value="CARBOXYLESTERASE_B_2"/>
    <property type="match status" value="1"/>
</dbReference>
<evidence type="ECO:0000256" key="5">
    <source>
        <dbReference type="ARBA" id="ARBA00022741"/>
    </source>
</evidence>
<feature type="domain" description="Carboxylesterase type B" evidence="14">
    <location>
        <begin position="25"/>
        <end position="231"/>
    </location>
</feature>
<proteinExistence type="inferred from homology"/>
<sequence length="1660" mass="180546">MAALPCRILALVLTALLATGQTAEQPEVETKYGRVRGYQFHVDTAERSVNVFLGLPFAKPPLGSLRFAEPQPPEPWKGVRDATSYPPMCLQDPAQGQLFSDLISNRKEKVPLQVSEDCLYLNVYTPVSAGEQKLPVFVWIHGGGLVFGAASTYDGSALAAFDNVVVVTIQYRLGVLGYFSTGDEHARGNWGYLDQVAALQWIQENIVHFGGDPGSVTIAGESAGGISVSALDFFFISACVDGVFFPKSPRQLLSEKSINAVPYIIGVNNCEYGWVIPMMMKYPPFVDGLDKSVAHQIFKSSLVLVLKGVSSAVIDRLYNEYLGNAESPAQVRDALLDAMGDIFFVFSSIEVARHHRGHATEEENKLSRTVMKYWTNFARNGNPNGEGLVHWPQYDLEEKYLEIGLKQKTAQKLKEHRMEFWTQIMKQKQESKFAPEDWCEEADDWGASDGAESAACASLRLLGLEQAGSSKSCREEECVSQLQQLRLAEAAEGSGSQHTHPPPPLREEMAGAAAGAAPVFQPFYINVVDEADCTCFPDTDHADELLREYQQREGVDWEQMMSESFAGEGGNEKYEKSEVKSWDHTFRKFMKRISVCPEQILRYSWGGQPLFITSPPAVMAQGVPACSSCGSSRVFEFQLMPALVSLLHSDSGLSVEFGTAIDLDTIDVSNLNRQFLFQKKHVGRSKSQVAKESVLQFCPEANIIAYHDSIMNPDYNVEFFRQFTLVMNALDNRAARNHVNRMCLAADIPLIESGTAGYLGQVTVIKKGVTECYECQPKPTQKTFPGCTIRNTPSEPIHCIVWAKYLFNQLFGEEDADQEVSPDRADPEAAWEPAEAEARALASNEDGEIKRVSTKEWAKSTGYDPVKLFTKLFKDDIRYLLTMDKLWRKRKPPVPLDWAEVQKQEQNLSDQQNESPAVLKDQQVLGVRSYADLFSKSVKTLSLHLAEKADGEALIWDKDDPSSMDFVTSAANLRMHVFGMNMKSRFDIKSMAGNIIPAIATTNAVIAGLIVLEGLKILSGKIDQCRTIFLNKQPNPRKKLLVPCALDPPNPNCYVCASKPEVTVKLNVHKVTVLTLQDKILKEKFAMVAPDVQIDDGKGTILISSEEGETEGNNHRKLSDFAIRNGTRLQADDFLQDYTLLINVLHSEDLEKDVEFEVVGDAPERIGPKPPEPASRNMSNGSDDGAQPSTSTAADQDDVVIVDSEDEGPSGDAGAEMEGRSLKRKLPGECESAGAKRARAAAEQDELLIVDSEEEGASGSAEEDGRSHKRKLEEKGCELSTSLSQFLRKTILEKLAGGGRAAGGADGKFGAASPRASLAAAPPGPAAEHGKFSSPRSSLGGAAALPYEKFSSPRSSLVVPGQDKYGSPRASLVQYDGAALSPRSSYASTASDTSKHSSPRASLTGYDGGGSKPSSNRTSGISMGYDQRHASPRSSTASQYSCTASPRSSYSDCRYGPPGSAEPEGAGGAGLAMASPRSSLCGPDGRGAGGPAVVSPRSSISSQSSRSSRGSMSAYPELQLPSPRSSLLGPGLQEDGAVPELADVYHRIHAQSPPRHDPQHPAGAPEPPPPYAYSPTKGSASAPKFKLPYQVTPCRESGPSQAERRLEALTLELEKELEMHMKKEYFGEWGEGLWGLPGPGTWAVEQAGVRCRGYSGPGGC</sequence>
<dbReference type="InterPro" id="IPR032426">
    <property type="entry name" value="UBA2_C"/>
</dbReference>
<dbReference type="PANTHER" id="PTHR11559">
    <property type="entry name" value="CARBOXYLESTERASE"/>
    <property type="match status" value="1"/>
</dbReference>
<keyword evidence="19" id="KW-1185">Reference proteome</keyword>
<dbReference type="SUPFAM" id="SSF53474">
    <property type="entry name" value="alpha/beta-Hydrolases"/>
    <property type="match status" value="1"/>
</dbReference>
<dbReference type="InterPro" id="IPR050309">
    <property type="entry name" value="Type-B_Carboxylest/Lipase"/>
</dbReference>
<evidence type="ECO:0000259" key="16">
    <source>
        <dbReference type="Pfam" id="PF14732"/>
    </source>
</evidence>
<feature type="region of interest" description="Disordered" evidence="12">
    <location>
        <begin position="1551"/>
        <end position="1602"/>
    </location>
</feature>
<dbReference type="Pfam" id="PF00899">
    <property type="entry name" value="ThiF"/>
    <property type="match status" value="1"/>
</dbReference>
<dbReference type="InterPro" id="IPR033127">
    <property type="entry name" value="UBQ-activ_enz_E1_Cys_AS"/>
</dbReference>
<evidence type="ECO:0000256" key="9">
    <source>
        <dbReference type="ARBA" id="ARBA00023242"/>
    </source>
</evidence>
<dbReference type="Gene3D" id="3.50.50.80">
    <property type="entry name" value="Ubiquitin-activating enzyme E1, inactive adenylation domain, subdomain 1"/>
    <property type="match status" value="1"/>
</dbReference>
<keyword evidence="7" id="KW-0378">Hydrolase</keyword>
<evidence type="ECO:0000313" key="19">
    <source>
        <dbReference type="Proteomes" id="UP001145742"/>
    </source>
</evidence>
<dbReference type="Gene3D" id="3.10.290.20">
    <property type="entry name" value="Ubiquitin-like 2 activating enzyme e1b. Chain: B, domain 3"/>
    <property type="match status" value="1"/>
</dbReference>
<dbReference type="InterPro" id="IPR042449">
    <property type="entry name" value="Ub-E1_IAD_1"/>
</dbReference>
<dbReference type="PROSITE" id="PS00122">
    <property type="entry name" value="CARBOXYLESTERASE_B_1"/>
    <property type="match status" value="1"/>
</dbReference>
<evidence type="ECO:0000256" key="11">
    <source>
        <dbReference type="PROSITE-ProRule" id="PRU10132"/>
    </source>
</evidence>
<accession>A0ABQ9DRB2</accession>
<feature type="chain" id="PRO_5047127251" evidence="13">
    <location>
        <begin position="24"/>
        <end position="1660"/>
    </location>
</feature>
<dbReference type="CDD" id="cd01489">
    <property type="entry name" value="Uba2_SUMO"/>
    <property type="match status" value="1"/>
</dbReference>
<organism evidence="18 19">
    <name type="scientific">Willisornis vidua</name>
    <name type="common">Xingu scale-backed antbird</name>
    <dbReference type="NCBI Taxonomy" id="1566151"/>
    <lineage>
        <taxon>Eukaryota</taxon>
        <taxon>Metazoa</taxon>
        <taxon>Chordata</taxon>
        <taxon>Craniata</taxon>
        <taxon>Vertebrata</taxon>
        <taxon>Euteleostomi</taxon>
        <taxon>Archelosauria</taxon>
        <taxon>Archosauria</taxon>
        <taxon>Dinosauria</taxon>
        <taxon>Saurischia</taxon>
        <taxon>Theropoda</taxon>
        <taxon>Coelurosauria</taxon>
        <taxon>Aves</taxon>
        <taxon>Neognathae</taxon>
        <taxon>Neoaves</taxon>
        <taxon>Telluraves</taxon>
        <taxon>Australaves</taxon>
        <taxon>Passeriformes</taxon>
        <taxon>Thamnophilidae</taxon>
        <taxon>Willisornis</taxon>
    </lineage>
</organism>
<feature type="region of interest" description="Disordered" evidence="12">
    <location>
        <begin position="489"/>
        <end position="508"/>
    </location>
</feature>
<name>A0ABQ9DRB2_9PASS</name>
<keyword evidence="9" id="KW-0539">Nucleus</keyword>
<keyword evidence="6" id="KW-0833">Ubl conjugation pathway</keyword>
<dbReference type="InterPro" id="IPR028077">
    <property type="entry name" value="UAE_UbL_dom"/>
</dbReference>
<evidence type="ECO:0000256" key="6">
    <source>
        <dbReference type="ARBA" id="ARBA00022786"/>
    </source>
</evidence>
<dbReference type="InterPro" id="IPR035985">
    <property type="entry name" value="Ubiquitin-activating_enz"/>
</dbReference>
<feature type="compositionally biased region" description="Low complexity" evidence="12">
    <location>
        <begin position="1495"/>
        <end position="1513"/>
    </location>
</feature>
<feature type="compositionally biased region" description="Basic and acidic residues" evidence="12">
    <location>
        <begin position="1263"/>
        <end position="1277"/>
    </location>
</feature>
<feature type="compositionally biased region" description="Gly residues" evidence="12">
    <location>
        <begin position="1298"/>
        <end position="1307"/>
    </location>
</feature>
<comment type="similarity">
    <text evidence="3">Belongs to the type-B carboxylesterase/lipase family.</text>
</comment>
<dbReference type="PROSITE" id="PS00865">
    <property type="entry name" value="UBIQUITIN_ACTIVAT_2"/>
    <property type="match status" value="1"/>
</dbReference>
<feature type="compositionally biased region" description="Polar residues" evidence="12">
    <location>
        <begin position="1176"/>
        <end position="1194"/>
    </location>
</feature>
<dbReference type="InterPro" id="IPR002018">
    <property type="entry name" value="CarbesteraseB"/>
</dbReference>
<evidence type="ECO:0000256" key="7">
    <source>
        <dbReference type="ARBA" id="ARBA00022801"/>
    </source>
</evidence>
<dbReference type="InterPro" id="IPR000594">
    <property type="entry name" value="ThiF_NAD_FAD-bd"/>
</dbReference>
<evidence type="ECO:0000256" key="2">
    <source>
        <dbReference type="ARBA" id="ARBA00004718"/>
    </source>
</evidence>
<dbReference type="Pfam" id="PF14732">
    <property type="entry name" value="UAE_UbL"/>
    <property type="match status" value="1"/>
</dbReference>
<protein>
    <submittedName>
        <fullName evidence="18">Uncharacterized protein</fullName>
    </submittedName>
</protein>
<evidence type="ECO:0000259" key="17">
    <source>
        <dbReference type="Pfam" id="PF16195"/>
    </source>
</evidence>
<feature type="domain" description="SUMO-activating enzyme subunit 2 C-terminal" evidence="17">
    <location>
        <begin position="1161"/>
        <end position="1240"/>
    </location>
</feature>
<evidence type="ECO:0000256" key="10">
    <source>
        <dbReference type="ARBA" id="ARBA00026003"/>
    </source>
</evidence>
<evidence type="ECO:0000256" key="1">
    <source>
        <dbReference type="ARBA" id="ARBA00004123"/>
    </source>
</evidence>
<feature type="active site" description="Glycyl thioester intermediate" evidence="11">
    <location>
        <position position="787"/>
    </location>
</feature>
<feature type="signal peptide" evidence="13">
    <location>
        <begin position="1"/>
        <end position="23"/>
    </location>
</feature>